<evidence type="ECO:0000256" key="1">
    <source>
        <dbReference type="SAM" id="Phobius"/>
    </source>
</evidence>
<dbReference type="OrthoDB" id="6174462at2"/>
<keyword evidence="1" id="KW-0472">Membrane</keyword>
<dbReference type="RefSeq" id="WP_072818746.1">
    <property type="nucleotide sequence ID" value="NZ_FQUJ01000002.1"/>
</dbReference>
<evidence type="ECO:0000313" key="2">
    <source>
        <dbReference type="EMBL" id="SHE33789.1"/>
    </source>
</evidence>
<proteinExistence type="predicted"/>
<evidence type="ECO:0000313" key="3">
    <source>
        <dbReference type="Proteomes" id="UP000184346"/>
    </source>
</evidence>
<keyword evidence="1" id="KW-0812">Transmembrane</keyword>
<keyword evidence="3" id="KW-1185">Reference proteome</keyword>
<feature type="transmembrane region" description="Helical" evidence="1">
    <location>
        <begin position="7"/>
        <end position="27"/>
    </location>
</feature>
<dbReference type="EMBL" id="FQUJ01000002">
    <property type="protein sequence ID" value="SHE33789.1"/>
    <property type="molecule type" value="Genomic_DNA"/>
</dbReference>
<reference evidence="2 3" key="1">
    <citation type="submission" date="2016-11" db="EMBL/GenBank/DDBJ databases">
        <authorList>
            <person name="Jaros S."/>
            <person name="Januszkiewicz K."/>
            <person name="Wedrychowicz H."/>
        </authorList>
    </citation>
    <scope>NUCLEOTIDE SEQUENCE [LARGE SCALE GENOMIC DNA]</scope>
    <source>
        <strain evidence="2 3">DSM 19980</strain>
    </source>
</reference>
<name>A0A1M4SNQ0_9GAMM</name>
<dbReference type="Proteomes" id="UP000184346">
    <property type="component" value="Unassembled WGS sequence"/>
</dbReference>
<feature type="transmembrane region" description="Helical" evidence="1">
    <location>
        <begin position="33"/>
        <end position="54"/>
    </location>
</feature>
<gene>
    <name evidence="2" type="ORF">SAMN02745148_00175</name>
</gene>
<sequence length="71" mass="8045">MTARAVIAILVGGVVFLAVVIPVAWIINTQDWGVAMIFPAPLIVYGLMVVARRLDDWVRRDPRRRDHHPRS</sequence>
<protein>
    <submittedName>
        <fullName evidence="2">Uncharacterized protein</fullName>
    </submittedName>
</protein>
<organism evidence="2 3">
    <name type="scientific">Modicisalibacter ilicicola DSM 19980</name>
    <dbReference type="NCBI Taxonomy" id="1121942"/>
    <lineage>
        <taxon>Bacteria</taxon>
        <taxon>Pseudomonadati</taxon>
        <taxon>Pseudomonadota</taxon>
        <taxon>Gammaproteobacteria</taxon>
        <taxon>Oceanospirillales</taxon>
        <taxon>Halomonadaceae</taxon>
        <taxon>Modicisalibacter</taxon>
    </lineage>
</organism>
<keyword evidence="1" id="KW-1133">Transmembrane helix</keyword>
<accession>A0A1M4SNQ0</accession>
<dbReference type="AlphaFoldDB" id="A0A1M4SNQ0"/>